<name>A0A368KYC5_9BURK</name>
<dbReference type="OrthoDB" id="9182276at2"/>
<evidence type="ECO:0000313" key="2">
    <source>
        <dbReference type="Proteomes" id="UP000252357"/>
    </source>
</evidence>
<dbReference type="AlphaFoldDB" id="A0A368KYC5"/>
<dbReference type="Proteomes" id="UP000252357">
    <property type="component" value="Unassembled WGS sequence"/>
</dbReference>
<sequence>MNLQLELKSSLINFLTSGDESSLIAMIDEHPEIVTSVYGDYPDFHRVVDVVIGGKYYRVCRQISNDERLTLSVIDEPSDVSGVPIWLEGEKLRKWAEAEEEDPSDEPVDWEKYR</sequence>
<proteinExistence type="predicted"/>
<dbReference type="EMBL" id="QPGB01000007">
    <property type="protein sequence ID" value="RCS56456.1"/>
    <property type="molecule type" value="Genomic_DNA"/>
</dbReference>
<organism evidence="1 2">
    <name type="scientific">Parvibium lacunae</name>
    <dbReference type="NCBI Taxonomy" id="1888893"/>
    <lineage>
        <taxon>Bacteria</taxon>
        <taxon>Pseudomonadati</taxon>
        <taxon>Pseudomonadota</taxon>
        <taxon>Betaproteobacteria</taxon>
        <taxon>Burkholderiales</taxon>
        <taxon>Alcaligenaceae</taxon>
        <taxon>Parvibium</taxon>
    </lineage>
</organism>
<reference evidence="1 2" key="1">
    <citation type="journal article" date="2018" name="Int. J. Syst. Evol. Microbiol.">
        <title>Parvibium lacunae gen. nov., sp. nov., a new member of the family Alcaligenaceae isolated from a freshwater pond.</title>
        <authorList>
            <person name="Chen W.M."/>
            <person name="Xie P.B."/>
            <person name="Hsu M.Y."/>
            <person name="Sheu S.Y."/>
        </authorList>
    </citation>
    <scope>NUCLEOTIDE SEQUENCE [LARGE SCALE GENOMIC DNA]</scope>
    <source>
        <strain evidence="1 2">KMB9</strain>
    </source>
</reference>
<evidence type="ECO:0000313" key="1">
    <source>
        <dbReference type="EMBL" id="RCS56456.1"/>
    </source>
</evidence>
<accession>A0A368KYC5</accession>
<gene>
    <name evidence="1" type="ORF">DU000_12045</name>
</gene>
<keyword evidence="2" id="KW-1185">Reference proteome</keyword>
<dbReference type="RefSeq" id="WP_114403665.1">
    <property type="nucleotide sequence ID" value="NZ_QPGB01000007.1"/>
</dbReference>
<comment type="caution">
    <text evidence="1">The sequence shown here is derived from an EMBL/GenBank/DDBJ whole genome shotgun (WGS) entry which is preliminary data.</text>
</comment>
<protein>
    <submittedName>
        <fullName evidence="1">Uncharacterized protein</fullName>
    </submittedName>
</protein>